<dbReference type="eggNOG" id="KOG1540">
    <property type="taxonomic scope" value="Eukaryota"/>
</dbReference>
<dbReference type="PANTHER" id="PTHR42912">
    <property type="entry name" value="METHYLTRANSFERASE"/>
    <property type="match status" value="1"/>
</dbReference>
<organism evidence="1 2">
    <name type="scientific">Ostreococcus lucimarinus (strain CCE9901)</name>
    <dbReference type="NCBI Taxonomy" id="436017"/>
    <lineage>
        <taxon>Eukaryota</taxon>
        <taxon>Viridiplantae</taxon>
        <taxon>Chlorophyta</taxon>
        <taxon>Mamiellophyceae</taxon>
        <taxon>Mamiellales</taxon>
        <taxon>Bathycoccaceae</taxon>
        <taxon>Ostreococcus</taxon>
    </lineage>
</organism>
<gene>
    <name evidence="1" type="ORF">OSTLU_87708</name>
</gene>
<dbReference type="AlphaFoldDB" id="A4RZU7"/>
<dbReference type="Proteomes" id="UP000001568">
    <property type="component" value="Chromosome 7"/>
</dbReference>
<accession>A4RZU7</accession>
<dbReference type="InterPro" id="IPR004033">
    <property type="entry name" value="UbiE/COQ5_MeTrFase"/>
</dbReference>
<reference evidence="1 2" key="1">
    <citation type="journal article" date="2007" name="Proc. Natl. Acad. Sci. U.S.A.">
        <title>The tiny eukaryote Ostreococcus provides genomic insights into the paradox of plankton speciation.</title>
        <authorList>
            <person name="Palenik B."/>
            <person name="Grimwood J."/>
            <person name="Aerts A."/>
            <person name="Rouze P."/>
            <person name="Salamov A."/>
            <person name="Putnam N."/>
            <person name="Dupont C."/>
            <person name="Jorgensen R."/>
            <person name="Derelle E."/>
            <person name="Rombauts S."/>
            <person name="Zhou K."/>
            <person name="Otillar R."/>
            <person name="Merchant S.S."/>
            <person name="Podell S."/>
            <person name="Gaasterland T."/>
            <person name="Napoli C."/>
            <person name="Gendler K."/>
            <person name="Manuell A."/>
            <person name="Tai V."/>
            <person name="Vallon O."/>
            <person name="Piganeau G."/>
            <person name="Jancek S."/>
            <person name="Heijde M."/>
            <person name="Jabbari K."/>
            <person name="Bowler C."/>
            <person name="Lohr M."/>
            <person name="Robbens S."/>
            <person name="Werner G."/>
            <person name="Dubchak I."/>
            <person name="Pazour G.J."/>
            <person name="Ren Q."/>
            <person name="Paulsen I."/>
            <person name="Delwiche C."/>
            <person name="Schmutz J."/>
            <person name="Rokhsar D."/>
            <person name="Van de Peer Y."/>
            <person name="Moreau H."/>
            <person name="Grigoriev I.V."/>
        </authorList>
    </citation>
    <scope>NUCLEOTIDE SEQUENCE [LARGE SCALE GENOMIC DNA]</scope>
    <source>
        <strain evidence="1 2">CCE9901</strain>
    </source>
</reference>
<dbReference type="KEGG" id="olu:OSTLU_87708"/>
<name>A4RZU7_OSTLU</name>
<dbReference type="GeneID" id="5002653"/>
<dbReference type="Gramene" id="ABO97153">
    <property type="protein sequence ID" value="ABO97153"/>
    <property type="gene ID" value="OSTLU_87708"/>
</dbReference>
<dbReference type="SUPFAM" id="SSF53335">
    <property type="entry name" value="S-adenosyl-L-methionine-dependent methyltransferases"/>
    <property type="match status" value="1"/>
</dbReference>
<dbReference type="InterPro" id="IPR029063">
    <property type="entry name" value="SAM-dependent_MTases_sf"/>
</dbReference>
<dbReference type="HOGENOM" id="CLU_037990_0_0_1"/>
<dbReference type="InterPro" id="IPR050508">
    <property type="entry name" value="Methyltransf_Superfamily"/>
</dbReference>
<dbReference type="Gene3D" id="3.40.50.150">
    <property type="entry name" value="Vaccinia Virus protein VP39"/>
    <property type="match status" value="1"/>
</dbReference>
<dbReference type="OrthoDB" id="8300214at2759"/>
<dbReference type="CDD" id="cd02440">
    <property type="entry name" value="AdoMet_MTases"/>
    <property type="match status" value="1"/>
</dbReference>
<dbReference type="GO" id="GO:0008168">
    <property type="term" value="F:methyltransferase activity"/>
    <property type="evidence" value="ECO:0007669"/>
    <property type="project" value="InterPro"/>
</dbReference>
<dbReference type="RefSeq" id="XP_001418860.1">
    <property type="nucleotide sequence ID" value="XM_001418823.1"/>
</dbReference>
<dbReference type="Pfam" id="PF01209">
    <property type="entry name" value="Ubie_methyltran"/>
    <property type="match status" value="1"/>
</dbReference>
<sequence>MSTFRATSAERGTTLTGDAKLEFVSQLFDVVAHRYDAVNAVLALGFVDRWRRKALSAGLVATFAPAFARGRRVFRRGDSVLDVGCGTGNVTRFLEYEAMNYLALDVVGVDCSKNMIEEARRLTPGEAKYEVGNAGKLRFADASFDCVTTCYTLRNFSDVPETLREMFRVCKPNGTLLILDAFPPTGIFGAVLRLWLRFVLPLVGALMTGEKKAYAYLGTSIERARTPREVADELEALGAEAVEISALFPFGAASAIIARKPFDGSSK</sequence>
<dbReference type="OMA" id="DRVAPTY"/>
<evidence type="ECO:0000313" key="2">
    <source>
        <dbReference type="Proteomes" id="UP000001568"/>
    </source>
</evidence>
<dbReference type="PROSITE" id="PS51608">
    <property type="entry name" value="SAM_MT_UBIE"/>
    <property type="match status" value="1"/>
</dbReference>
<dbReference type="NCBIfam" id="TIGR01934">
    <property type="entry name" value="MenG_MenH_UbiE"/>
    <property type="match status" value="1"/>
</dbReference>
<protein>
    <submittedName>
        <fullName evidence="1">Uncharacterized protein</fullName>
    </submittedName>
</protein>
<proteinExistence type="predicted"/>
<dbReference type="EMBL" id="CP000587">
    <property type="protein sequence ID" value="ABO97153.1"/>
    <property type="molecule type" value="Genomic_DNA"/>
</dbReference>
<evidence type="ECO:0000313" key="1">
    <source>
        <dbReference type="EMBL" id="ABO97153.1"/>
    </source>
</evidence>
<keyword evidence="2" id="KW-1185">Reference proteome</keyword>